<dbReference type="Proteomes" id="UP000237662">
    <property type="component" value="Unassembled WGS sequence"/>
</dbReference>
<comment type="caution">
    <text evidence="2">The sequence shown here is derived from an EMBL/GenBank/DDBJ whole genome shotgun (WGS) entry which is preliminary data.</text>
</comment>
<name>A0A2S6I6R1_9BACT</name>
<feature type="transmembrane region" description="Helical" evidence="1">
    <location>
        <begin position="53"/>
        <end position="79"/>
    </location>
</feature>
<keyword evidence="1" id="KW-0472">Membrane</keyword>
<dbReference type="RefSeq" id="WP_104417780.1">
    <property type="nucleotide sequence ID" value="NZ_PTJC01000005.1"/>
</dbReference>
<proteinExistence type="predicted"/>
<dbReference type="EMBL" id="PTJC01000005">
    <property type="protein sequence ID" value="PPK87165.1"/>
    <property type="molecule type" value="Genomic_DNA"/>
</dbReference>
<evidence type="ECO:0000313" key="2">
    <source>
        <dbReference type="EMBL" id="PPK87165.1"/>
    </source>
</evidence>
<keyword evidence="3" id="KW-1185">Reference proteome</keyword>
<protein>
    <submittedName>
        <fullName evidence="2">Uncharacterized protein</fullName>
    </submittedName>
</protein>
<gene>
    <name evidence="2" type="ORF">CLV84_0099</name>
</gene>
<sequence>MAAVFLLSSYALLKKLVVIYLACFVTANLLCYIDYETVSLARAWKNSESRQEIFLLAAMLAVVYLVVGVSLTKLIAIYYNHR</sequence>
<keyword evidence="1" id="KW-0812">Transmembrane</keyword>
<feature type="transmembrane region" description="Helical" evidence="1">
    <location>
        <begin position="12"/>
        <end position="33"/>
    </location>
</feature>
<dbReference type="OrthoDB" id="9854978at2"/>
<keyword evidence="1" id="KW-1133">Transmembrane helix</keyword>
<evidence type="ECO:0000313" key="3">
    <source>
        <dbReference type="Proteomes" id="UP000237662"/>
    </source>
</evidence>
<reference evidence="2 3" key="1">
    <citation type="submission" date="2018-02" db="EMBL/GenBank/DDBJ databases">
        <title>Genomic Encyclopedia of Archaeal and Bacterial Type Strains, Phase II (KMG-II): from individual species to whole genera.</title>
        <authorList>
            <person name="Goeker M."/>
        </authorList>
    </citation>
    <scope>NUCLEOTIDE SEQUENCE [LARGE SCALE GENOMIC DNA]</scope>
    <source>
        <strain evidence="2 3">DSM 29526</strain>
    </source>
</reference>
<organism evidence="2 3">
    <name type="scientific">Neolewinella xylanilytica</name>
    <dbReference type="NCBI Taxonomy" id="1514080"/>
    <lineage>
        <taxon>Bacteria</taxon>
        <taxon>Pseudomonadati</taxon>
        <taxon>Bacteroidota</taxon>
        <taxon>Saprospiria</taxon>
        <taxon>Saprospirales</taxon>
        <taxon>Lewinellaceae</taxon>
        <taxon>Neolewinella</taxon>
    </lineage>
</organism>
<evidence type="ECO:0000256" key="1">
    <source>
        <dbReference type="SAM" id="Phobius"/>
    </source>
</evidence>
<accession>A0A2S6I6R1</accession>
<dbReference type="AlphaFoldDB" id="A0A2S6I6R1"/>